<dbReference type="InterPro" id="IPR023213">
    <property type="entry name" value="CAT-like_dom_sf"/>
</dbReference>
<dbReference type="InterPro" id="IPR050317">
    <property type="entry name" value="Plant_Fungal_Acyltransferase"/>
</dbReference>
<dbReference type="GO" id="GO:0016747">
    <property type="term" value="F:acyltransferase activity, transferring groups other than amino-acyl groups"/>
    <property type="evidence" value="ECO:0000318"/>
    <property type="project" value="GO_Central"/>
</dbReference>
<feature type="region of interest" description="Disordered" evidence="4">
    <location>
        <begin position="306"/>
        <end position="378"/>
    </location>
</feature>
<reference evidence="7" key="1">
    <citation type="journal article" date="2005" name="Nature">
        <title>The map-based sequence of the rice genome.</title>
        <authorList>
            <consortium name="International rice genome sequencing project (IRGSP)"/>
            <person name="Matsumoto T."/>
            <person name="Wu J."/>
            <person name="Kanamori H."/>
            <person name="Katayose Y."/>
            <person name="Fujisawa M."/>
            <person name="Namiki N."/>
            <person name="Mizuno H."/>
            <person name="Yamamoto K."/>
            <person name="Antonio B.A."/>
            <person name="Baba T."/>
            <person name="Sakata K."/>
            <person name="Nagamura Y."/>
            <person name="Aoki H."/>
            <person name="Arikawa K."/>
            <person name="Arita K."/>
            <person name="Bito T."/>
            <person name="Chiden Y."/>
            <person name="Fujitsuka N."/>
            <person name="Fukunaka R."/>
            <person name="Hamada M."/>
            <person name="Harada C."/>
            <person name="Hayashi A."/>
            <person name="Hijishita S."/>
            <person name="Honda M."/>
            <person name="Hosokawa S."/>
            <person name="Ichikawa Y."/>
            <person name="Idonuma A."/>
            <person name="Iijima M."/>
            <person name="Ikeda M."/>
            <person name="Ikeno M."/>
            <person name="Ito K."/>
            <person name="Ito S."/>
            <person name="Ito T."/>
            <person name="Ito Y."/>
            <person name="Ito Y."/>
            <person name="Iwabuchi A."/>
            <person name="Kamiya K."/>
            <person name="Karasawa W."/>
            <person name="Kurita K."/>
            <person name="Katagiri S."/>
            <person name="Kikuta A."/>
            <person name="Kobayashi H."/>
            <person name="Kobayashi N."/>
            <person name="Machita K."/>
            <person name="Maehara T."/>
            <person name="Masukawa M."/>
            <person name="Mizubayashi T."/>
            <person name="Mukai Y."/>
            <person name="Nagasaki H."/>
            <person name="Nagata Y."/>
            <person name="Naito S."/>
            <person name="Nakashima M."/>
            <person name="Nakama Y."/>
            <person name="Nakamichi Y."/>
            <person name="Nakamura M."/>
            <person name="Meguro A."/>
            <person name="Negishi M."/>
            <person name="Ohta I."/>
            <person name="Ohta T."/>
            <person name="Okamoto M."/>
            <person name="Ono N."/>
            <person name="Saji S."/>
            <person name="Sakaguchi M."/>
            <person name="Sakai K."/>
            <person name="Shibata M."/>
            <person name="Shimokawa T."/>
            <person name="Song J."/>
            <person name="Takazaki Y."/>
            <person name="Terasawa K."/>
            <person name="Tsugane M."/>
            <person name="Tsuji K."/>
            <person name="Ueda S."/>
            <person name="Waki K."/>
            <person name="Yamagata H."/>
            <person name="Yamamoto M."/>
            <person name="Yamamoto S."/>
            <person name="Yamane H."/>
            <person name="Yoshiki S."/>
            <person name="Yoshihara R."/>
            <person name="Yukawa K."/>
            <person name="Zhong H."/>
            <person name="Yano M."/>
            <person name="Yuan Q."/>
            <person name="Ouyang S."/>
            <person name="Liu J."/>
            <person name="Jones K.M."/>
            <person name="Gansberger K."/>
            <person name="Moffat K."/>
            <person name="Hill J."/>
            <person name="Bera J."/>
            <person name="Fadrosh D."/>
            <person name="Jin S."/>
            <person name="Johri S."/>
            <person name="Kim M."/>
            <person name="Overton L."/>
            <person name="Reardon M."/>
            <person name="Tsitrin T."/>
            <person name="Vuong H."/>
            <person name="Weaver B."/>
            <person name="Ciecko A."/>
            <person name="Tallon L."/>
            <person name="Jackson J."/>
            <person name="Pai G."/>
            <person name="Aken S.V."/>
            <person name="Utterback T."/>
            <person name="Reidmuller S."/>
            <person name="Feldblyum T."/>
            <person name="Hsiao J."/>
            <person name="Zismann V."/>
            <person name="Iobst S."/>
            <person name="de Vazeille A.R."/>
            <person name="Buell C.R."/>
            <person name="Ying K."/>
            <person name="Li Y."/>
            <person name="Lu T."/>
            <person name="Huang Y."/>
            <person name="Zhao Q."/>
            <person name="Feng Q."/>
            <person name="Zhang L."/>
            <person name="Zhu J."/>
            <person name="Weng Q."/>
            <person name="Mu J."/>
            <person name="Lu Y."/>
            <person name="Fan D."/>
            <person name="Liu Y."/>
            <person name="Guan J."/>
            <person name="Zhang Y."/>
            <person name="Yu S."/>
            <person name="Liu X."/>
            <person name="Zhang Y."/>
            <person name="Hong G."/>
            <person name="Han B."/>
            <person name="Choisne N."/>
            <person name="Demange N."/>
            <person name="Orjeda G."/>
            <person name="Samain S."/>
            <person name="Cattolico L."/>
            <person name="Pelletier E."/>
            <person name="Couloux A."/>
            <person name="Segurens B."/>
            <person name="Wincker P."/>
            <person name="D'Hont A."/>
            <person name="Scarpelli C."/>
            <person name="Weissenbach J."/>
            <person name="Salanoubat M."/>
            <person name="Quetier F."/>
            <person name="Yu Y."/>
            <person name="Kim H.R."/>
            <person name="Rambo T."/>
            <person name="Currie J."/>
            <person name="Collura K."/>
            <person name="Luo M."/>
            <person name="Yang T."/>
            <person name="Ammiraju J.S.S."/>
            <person name="Engler F."/>
            <person name="Soderlund C."/>
            <person name="Wing R.A."/>
            <person name="Palmer L.E."/>
            <person name="de la Bastide M."/>
            <person name="Spiegel L."/>
            <person name="Nascimento L."/>
            <person name="Zutavern T."/>
            <person name="O'Shaughnessy A."/>
            <person name="Dike S."/>
            <person name="Dedhia N."/>
            <person name="Preston R."/>
            <person name="Balija V."/>
            <person name="McCombie W.R."/>
            <person name="Chow T."/>
            <person name="Chen H."/>
            <person name="Chung M."/>
            <person name="Chen C."/>
            <person name="Shaw J."/>
            <person name="Wu H."/>
            <person name="Hsiao K."/>
            <person name="Chao Y."/>
            <person name="Chu M."/>
            <person name="Cheng C."/>
            <person name="Hour A."/>
            <person name="Lee P."/>
            <person name="Lin S."/>
            <person name="Lin Y."/>
            <person name="Liou J."/>
            <person name="Liu S."/>
            <person name="Hsing Y."/>
            <person name="Raghuvanshi S."/>
            <person name="Mohanty A."/>
            <person name="Bharti A.K."/>
            <person name="Gaur A."/>
            <person name="Gupta V."/>
            <person name="Kumar D."/>
            <person name="Ravi V."/>
            <person name="Vij S."/>
            <person name="Kapur A."/>
            <person name="Khurana P."/>
            <person name="Khurana P."/>
            <person name="Khurana J.P."/>
            <person name="Tyagi A.K."/>
            <person name="Gaikwad K."/>
            <person name="Singh A."/>
            <person name="Dalal V."/>
            <person name="Srivastava S."/>
            <person name="Dixit A."/>
            <person name="Pal A.K."/>
            <person name="Ghazi I.A."/>
            <person name="Yadav M."/>
            <person name="Pandit A."/>
            <person name="Bhargava A."/>
            <person name="Sureshbabu K."/>
            <person name="Batra K."/>
            <person name="Sharma T.R."/>
            <person name="Mohapatra T."/>
            <person name="Singh N.K."/>
            <person name="Messing J."/>
            <person name="Nelson A.B."/>
            <person name="Fuks G."/>
            <person name="Kavchok S."/>
            <person name="Keizer G."/>
            <person name="Linton E."/>
            <person name="Llaca V."/>
            <person name="Song R."/>
            <person name="Tanyolac B."/>
            <person name="Young S."/>
            <person name="Ho-Il K."/>
            <person name="Hahn J.H."/>
            <person name="Sangsakoo G."/>
            <person name="Vanavichit A."/>
            <person name="de Mattos Luiz.A.T."/>
            <person name="Zimmer P.D."/>
            <person name="Malone G."/>
            <person name="Dellagostin O."/>
            <person name="de Oliveira A.C."/>
            <person name="Bevan M."/>
            <person name="Bancroft I."/>
            <person name="Minx P."/>
            <person name="Cordum H."/>
            <person name="Wilson R."/>
            <person name="Cheng Z."/>
            <person name="Jin W."/>
            <person name="Jiang J."/>
            <person name="Leong S.A."/>
            <person name="Iwama H."/>
            <person name="Gojobori T."/>
            <person name="Itoh T."/>
            <person name="Niimura Y."/>
            <person name="Fujii Y."/>
            <person name="Habara T."/>
            <person name="Sakai H."/>
            <person name="Sato Y."/>
            <person name="Wilson G."/>
            <person name="Kumar K."/>
            <person name="McCouch S."/>
            <person name="Juretic N."/>
            <person name="Hoen D."/>
            <person name="Wright S."/>
            <person name="Bruskiewich R."/>
            <person name="Bureau T."/>
            <person name="Miyao A."/>
            <person name="Hirochika H."/>
            <person name="Nishikawa T."/>
            <person name="Kadowaki K."/>
            <person name="Sugiura M."/>
            <person name="Burr B."/>
            <person name="Sasaki T."/>
        </authorList>
    </citation>
    <scope>NUCLEOTIDE SEQUENCE [LARGE SCALE GENOMIC DNA]</scope>
    <source>
        <strain evidence="7">cv. Nipponbare</strain>
    </source>
</reference>
<evidence type="ECO:0000256" key="4">
    <source>
        <dbReference type="SAM" id="MobiDB-lite"/>
    </source>
</evidence>
<comment type="similarity">
    <text evidence="1">Belongs to the plant acyltransferase family.</text>
</comment>
<dbReference type="Gramene" id="Os01t0261600-00">
    <property type="protein sequence ID" value="Os01t0261600-00"/>
    <property type="gene ID" value="Os01g0261600"/>
</dbReference>
<dbReference type="Gene3D" id="3.30.559.10">
    <property type="entry name" value="Chloramphenicol acetyltransferase-like domain"/>
    <property type="match status" value="1"/>
</dbReference>
<gene>
    <name evidence="5" type="ordered locus">Os01g0261600</name>
    <name evidence="6" type="ordered locus">Os01g0262000</name>
    <name evidence="5" type="ORF">OSNPB_010261600</name>
    <name evidence="6" type="ORF">OSNPB_010262000</name>
</gene>
<dbReference type="InParanoid" id="A0A0P0V120"/>
<keyword evidence="2" id="KW-0808">Transferase</keyword>
<reference evidence="6" key="2">
    <citation type="journal article" date="2013" name="Plant Cell Physiol.">
        <title>Rice Annotation Project Database (RAP-DB): an integrative and interactive database for rice genomics.</title>
        <authorList>
            <person name="Sakai H."/>
            <person name="Lee S.S."/>
            <person name="Tanaka T."/>
            <person name="Numa H."/>
            <person name="Kim J."/>
            <person name="Kawahara Y."/>
            <person name="Wakimoto H."/>
            <person name="Yang C.C."/>
            <person name="Iwamoto M."/>
            <person name="Abe T."/>
            <person name="Yamada Y."/>
            <person name="Muto A."/>
            <person name="Inokuchi H."/>
            <person name="Ikemura T."/>
            <person name="Matsumoto T."/>
            <person name="Sasaki T."/>
            <person name="Itoh T."/>
        </authorList>
    </citation>
    <scope>NUCLEOTIDE SEQUENCE</scope>
</reference>
<dbReference type="EMBL" id="AP014957">
    <property type="protein sequence ID" value="BAS71430.1"/>
    <property type="molecule type" value="Genomic_DNA"/>
</dbReference>
<dbReference type="Proteomes" id="UP000059680">
    <property type="component" value="Chromosome 1"/>
</dbReference>
<dbReference type="eggNOG" id="ENOG502QV4M">
    <property type="taxonomic scope" value="Eukaryota"/>
</dbReference>
<evidence type="ECO:0000256" key="2">
    <source>
        <dbReference type="ARBA" id="ARBA00022679"/>
    </source>
</evidence>
<feature type="compositionally biased region" description="Basic residues" evidence="4">
    <location>
        <begin position="330"/>
        <end position="339"/>
    </location>
</feature>
<evidence type="ECO:0000313" key="6">
    <source>
        <dbReference type="EMBL" id="BAS71432.1"/>
    </source>
</evidence>
<dbReference type="AlphaFoldDB" id="A0A0P0V120"/>
<keyword evidence="7" id="KW-1185">Reference proteome</keyword>
<feature type="compositionally biased region" description="Low complexity" evidence="4">
    <location>
        <begin position="244"/>
        <end position="261"/>
    </location>
</feature>
<dbReference type="GO" id="GO:0050734">
    <property type="term" value="F:hydroxycinnamoyltransferase activity"/>
    <property type="evidence" value="ECO:0007669"/>
    <property type="project" value="UniProtKB-ARBA"/>
</dbReference>
<dbReference type="PaxDb" id="39947-A0A0P0V120"/>
<accession>A0A0P0V120</accession>
<evidence type="ECO:0000256" key="3">
    <source>
        <dbReference type="ARBA" id="ARBA00023315"/>
    </source>
</evidence>
<feature type="region of interest" description="Disordered" evidence="4">
    <location>
        <begin position="226"/>
        <end position="286"/>
    </location>
</feature>
<dbReference type="Pfam" id="PF02458">
    <property type="entry name" value="Transferase"/>
    <property type="match status" value="1"/>
</dbReference>
<dbReference type="Gramene" id="Os01t0262000-00">
    <property type="protein sequence ID" value="Os01t0262000-00"/>
    <property type="gene ID" value="Os01g0262000"/>
</dbReference>
<dbReference type="SMR" id="A0A0P0V120"/>
<dbReference type="EMBL" id="AP014957">
    <property type="protein sequence ID" value="BAS71432.1"/>
    <property type="molecule type" value="Genomic_DNA"/>
</dbReference>
<sequence>MASCINGGELHVRVVHRRLVKASDESIRPHVLAVSNLDLIPRTIQVSMFCIYPKPSTGGDFHDVVAAFAAGLPSLLNHFFPLAGRIVSNPCSGLPEIHCHNQGAELVVGEADVALASLDYGTVGASVGKILLPYAGDVALSVQVVSFACGGFTVAWGTNHVVVDGSALSMLVSAWSELARSGTLAAGARPNHDRSVFRPRSPPSYGASLDEAFTPLDGARQVNVLTSDESSPVLHRGGGHRPATRAGAGDAGTGSVRVPVEGPRRGGGLARRALPHGVVGGRPPASHSLLLAGAPRRDAQLRGQRHDLRGRGGHHGGDPAEAPGGGGVHGARRDRRAGVRRALPGARGLGRGAQGREAAVHRHGERRAGQPGGERDGVRVVRGGHRLRPRPRRDGAAHVVLQREAVHGVRADRRAAWRRRRVVDRERAAVAEAGGGARVRRAAGAHLQAGDGGVSWSPASEW</sequence>
<dbReference type="PANTHER" id="PTHR31642:SF160">
    <property type="entry name" value="HXXXD-TYPE ACYL-TRANSFERASE FAMILY PROTEIN"/>
    <property type="match status" value="1"/>
</dbReference>
<proteinExistence type="inferred from homology"/>
<organism evidence="6 7">
    <name type="scientific">Oryza sativa subsp. japonica</name>
    <name type="common">Rice</name>
    <dbReference type="NCBI Taxonomy" id="39947"/>
    <lineage>
        <taxon>Eukaryota</taxon>
        <taxon>Viridiplantae</taxon>
        <taxon>Streptophyta</taxon>
        <taxon>Embryophyta</taxon>
        <taxon>Tracheophyta</taxon>
        <taxon>Spermatophyta</taxon>
        <taxon>Magnoliopsida</taxon>
        <taxon>Liliopsida</taxon>
        <taxon>Poales</taxon>
        <taxon>Poaceae</taxon>
        <taxon>BOP clade</taxon>
        <taxon>Oryzoideae</taxon>
        <taxon>Oryzeae</taxon>
        <taxon>Oryzinae</taxon>
        <taxon>Oryza</taxon>
        <taxon>Oryza sativa</taxon>
    </lineage>
</organism>
<reference evidence="6 7" key="3">
    <citation type="journal article" date="2013" name="Rice">
        <title>Improvement of the Oryza sativa Nipponbare reference genome using next generation sequence and optical map data.</title>
        <authorList>
            <person name="Kawahara Y."/>
            <person name="de la Bastide M."/>
            <person name="Hamilton J.P."/>
            <person name="Kanamori H."/>
            <person name="McCombie W.R."/>
            <person name="Ouyang S."/>
            <person name="Schwartz D.C."/>
            <person name="Tanaka T."/>
            <person name="Wu J."/>
            <person name="Zhou S."/>
            <person name="Childs K.L."/>
            <person name="Davidson R.M."/>
            <person name="Lin H."/>
            <person name="Quesada-Ocampo L."/>
            <person name="Vaillancourt B."/>
            <person name="Sakai H."/>
            <person name="Lee S.S."/>
            <person name="Kim J."/>
            <person name="Numa H."/>
            <person name="Itoh T."/>
            <person name="Buell C.R."/>
            <person name="Matsumoto T."/>
        </authorList>
    </citation>
    <scope>NUCLEOTIDE SEQUENCE [LARGE SCALE GENOMIC DNA]</scope>
    <source>
        <strain evidence="7">cv. Nipponbare</strain>
    </source>
</reference>
<feature type="compositionally biased region" description="Basic and acidic residues" evidence="4">
    <location>
        <begin position="358"/>
        <end position="378"/>
    </location>
</feature>
<dbReference type="PANTHER" id="PTHR31642">
    <property type="entry name" value="TRICHOTHECENE 3-O-ACETYLTRANSFERASE"/>
    <property type="match status" value="1"/>
</dbReference>
<feature type="compositionally biased region" description="Basic and acidic residues" evidence="4">
    <location>
        <begin position="306"/>
        <end position="318"/>
    </location>
</feature>
<evidence type="ECO:0000313" key="5">
    <source>
        <dbReference type="EMBL" id="BAS71430.1"/>
    </source>
</evidence>
<name>A0A0P0V120_ORYSJ</name>
<evidence type="ECO:0000313" key="7">
    <source>
        <dbReference type="Proteomes" id="UP000059680"/>
    </source>
</evidence>
<reference evidence="6" key="4">
    <citation type="submission" date="2015-10" db="EMBL/GenBank/DDBJ databases">
        <authorList>
            <person name="Sakai H."/>
            <person name="Kawahara Y."/>
            <person name="Matsumoto T."/>
            <person name="Buell C.R."/>
            <person name="Itoh T."/>
        </authorList>
    </citation>
    <scope>NUCLEOTIDE SEQUENCE</scope>
</reference>
<protein>
    <submittedName>
        <fullName evidence="5">Os01g0261600 protein</fullName>
    </submittedName>
    <submittedName>
        <fullName evidence="6">Os01g0262000 protein</fullName>
    </submittedName>
</protein>
<evidence type="ECO:0000256" key="1">
    <source>
        <dbReference type="ARBA" id="ARBA00009861"/>
    </source>
</evidence>
<dbReference type="STRING" id="39947.A0A0P0V120"/>
<keyword evidence="3" id="KW-0012">Acyltransferase</keyword>